<dbReference type="Gene3D" id="2.60.120.260">
    <property type="entry name" value="Galactose-binding domain-like"/>
    <property type="match status" value="1"/>
</dbReference>
<evidence type="ECO:0000313" key="5">
    <source>
        <dbReference type="Proteomes" id="UP001324993"/>
    </source>
</evidence>
<evidence type="ECO:0000259" key="3">
    <source>
        <dbReference type="Pfam" id="PF22666"/>
    </source>
</evidence>
<organism evidence="4 5">
    <name type="scientific">Coraliomargarita algicola</name>
    <dbReference type="NCBI Taxonomy" id="3092156"/>
    <lineage>
        <taxon>Bacteria</taxon>
        <taxon>Pseudomonadati</taxon>
        <taxon>Verrucomicrobiota</taxon>
        <taxon>Opitutia</taxon>
        <taxon>Puniceicoccales</taxon>
        <taxon>Coraliomargaritaceae</taxon>
        <taxon>Coraliomargarita</taxon>
    </lineage>
</organism>
<dbReference type="InterPro" id="IPR013783">
    <property type="entry name" value="Ig-like_fold"/>
</dbReference>
<dbReference type="Pfam" id="PF22666">
    <property type="entry name" value="Glyco_hydro_2_N2"/>
    <property type="match status" value="1"/>
</dbReference>
<keyword evidence="1" id="KW-0378">Hydrolase</keyword>
<protein>
    <recommendedName>
        <fullName evidence="3">Beta-mannosidase-like galactose-binding domain-containing protein</fullName>
    </recommendedName>
</protein>
<dbReference type="PANTHER" id="PTHR42732">
    <property type="entry name" value="BETA-GALACTOSIDASE"/>
    <property type="match status" value="1"/>
</dbReference>
<evidence type="ECO:0000256" key="1">
    <source>
        <dbReference type="ARBA" id="ARBA00022801"/>
    </source>
</evidence>
<dbReference type="InterPro" id="IPR054593">
    <property type="entry name" value="Beta-mannosidase-like_N2"/>
</dbReference>
<sequence>MQNYFILLLALLTSLHASASEVSLSDGARSYVNLAGEWGVLPINGVSFDFPPPEAIWQTQQVPNRRVPSLQASTTPYAPHVKVLLNEDGGDVRRKTGIAAWFQRRFTLPEAPQANQRVLLHFGGMAFKSEVWLNGTKLGEPLLGQLPISFDVTDVLRTNGSNELLVGLSDREGLLDVAHKTYIAPASGVAMGIWGDVELQLVPSVRIDDVFVKTSVKERRLDLEVTLVNASAQSATLSVGAMITDVKQQPETQIELSQVTLAAGESKTILLSKDWIAPHLWFAIRPVAVFRDGHSGARRRASRCVGDTIWLS</sequence>
<dbReference type="RefSeq" id="WP_319832499.1">
    <property type="nucleotide sequence ID" value="NZ_CP138858.1"/>
</dbReference>
<keyword evidence="2" id="KW-0732">Signal</keyword>
<name>A0ABZ0RKU1_9BACT</name>
<reference evidence="4 5" key="1">
    <citation type="submission" date="2023-11" db="EMBL/GenBank/DDBJ databases">
        <title>Coraliomargarita sp. nov., isolated from marine algae.</title>
        <authorList>
            <person name="Lee J.K."/>
            <person name="Baek J.H."/>
            <person name="Kim J.M."/>
            <person name="Choi D.G."/>
            <person name="Jeon C.O."/>
        </authorList>
    </citation>
    <scope>NUCLEOTIDE SEQUENCE [LARGE SCALE GENOMIC DNA]</scope>
    <source>
        <strain evidence="4 5">J2-16</strain>
    </source>
</reference>
<feature type="signal peptide" evidence="2">
    <location>
        <begin position="1"/>
        <end position="19"/>
    </location>
</feature>
<evidence type="ECO:0000256" key="2">
    <source>
        <dbReference type="SAM" id="SignalP"/>
    </source>
</evidence>
<evidence type="ECO:0000313" key="4">
    <source>
        <dbReference type="EMBL" id="WPJ95620.1"/>
    </source>
</evidence>
<dbReference type="InterPro" id="IPR008979">
    <property type="entry name" value="Galactose-bd-like_sf"/>
</dbReference>
<gene>
    <name evidence="4" type="ORF">SH580_19565</name>
</gene>
<dbReference type="EMBL" id="CP138858">
    <property type="protein sequence ID" value="WPJ95620.1"/>
    <property type="molecule type" value="Genomic_DNA"/>
</dbReference>
<keyword evidence="5" id="KW-1185">Reference proteome</keyword>
<dbReference type="Proteomes" id="UP001324993">
    <property type="component" value="Chromosome"/>
</dbReference>
<feature type="chain" id="PRO_5047274563" description="Beta-mannosidase-like galactose-binding domain-containing protein" evidence="2">
    <location>
        <begin position="20"/>
        <end position="312"/>
    </location>
</feature>
<dbReference type="Gene3D" id="2.60.40.10">
    <property type="entry name" value="Immunoglobulins"/>
    <property type="match status" value="1"/>
</dbReference>
<dbReference type="SUPFAM" id="SSF49785">
    <property type="entry name" value="Galactose-binding domain-like"/>
    <property type="match status" value="1"/>
</dbReference>
<feature type="domain" description="Beta-mannosidase-like galactose-binding" evidence="3">
    <location>
        <begin position="100"/>
        <end position="167"/>
    </location>
</feature>
<dbReference type="InterPro" id="IPR051913">
    <property type="entry name" value="GH2_Domain-Containing"/>
</dbReference>
<proteinExistence type="predicted"/>
<accession>A0ABZ0RKU1</accession>